<name>A0A4P9WF61_9FUNG</name>
<dbReference type="EMBL" id="KZ995969">
    <property type="protein sequence ID" value="RKO89650.1"/>
    <property type="molecule type" value="Genomic_DNA"/>
</dbReference>
<organism evidence="2 3">
    <name type="scientific">Blyttiomyces helicus</name>
    <dbReference type="NCBI Taxonomy" id="388810"/>
    <lineage>
        <taxon>Eukaryota</taxon>
        <taxon>Fungi</taxon>
        <taxon>Fungi incertae sedis</taxon>
        <taxon>Chytridiomycota</taxon>
        <taxon>Chytridiomycota incertae sedis</taxon>
        <taxon>Chytridiomycetes</taxon>
        <taxon>Chytridiomycetes incertae sedis</taxon>
        <taxon>Blyttiomyces</taxon>
    </lineage>
</organism>
<dbReference type="InterPro" id="IPR012338">
    <property type="entry name" value="Beta-lactam/transpept-like"/>
</dbReference>
<dbReference type="Gene3D" id="3.40.710.10">
    <property type="entry name" value="DD-peptidase/beta-lactamase superfamily"/>
    <property type="match status" value="1"/>
</dbReference>
<evidence type="ECO:0000313" key="2">
    <source>
        <dbReference type="EMBL" id="RKO89650.1"/>
    </source>
</evidence>
<gene>
    <name evidence="2" type="ORF">BDK51DRAFT_30204</name>
</gene>
<dbReference type="AlphaFoldDB" id="A0A4P9WF61"/>
<reference evidence="3" key="1">
    <citation type="journal article" date="2018" name="Nat. Microbiol.">
        <title>Leveraging single-cell genomics to expand the fungal tree of life.</title>
        <authorList>
            <person name="Ahrendt S.R."/>
            <person name="Quandt C.A."/>
            <person name="Ciobanu D."/>
            <person name="Clum A."/>
            <person name="Salamov A."/>
            <person name="Andreopoulos B."/>
            <person name="Cheng J.F."/>
            <person name="Woyke T."/>
            <person name="Pelin A."/>
            <person name="Henrissat B."/>
            <person name="Reynolds N.K."/>
            <person name="Benny G.L."/>
            <person name="Smith M.E."/>
            <person name="James T.Y."/>
            <person name="Grigoriev I.V."/>
        </authorList>
    </citation>
    <scope>NUCLEOTIDE SEQUENCE [LARGE SCALE GENOMIC DNA]</scope>
</reference>
<dbReference type="Proteomes" id="UP000269721">
    <property type="component" value="Unassembled WGS sequence"/>
</dbReference>
<evidence type="ECO:0000313" key="3">
    <source>
        <dbReference type="Proteomes" id="UP000269721"/>
    </source>
</evidence>
<keyword evidence="3" id="KW-1185">Reference proteome</keyword>
<sequence>MNGLPISPSVAADSSALSPKSTQIIHDVEAAILAHAGLTADDTTSRPALLARALAQTGLGSLSIAMSTLTGGTTWTRAYGVRRVTETDHDLDVVMDPISESTTVFQAASISKPVFAVAVMRLVQQGRVDLDADIRTYLTEWALPCKLPGVEATVPITLRMLLAHVGGTNVGGFEGYNRRAVMEGKLKMPATTVGVIDGEGNSDPLVIQRLPGLQIRYSGGGTMLAQHIIEQITQQPIHEVVSALVFTPLGLTRSTFENSRFAPNNGDYAPGHFDDDDDVLTPVPGGFNMYPESSAAGMWTTPEEVNFIMSAVESSARGERVRGEVFLRQELAAEMLTPRFAGPCGVGWFIYRQNRFFGHSGANEGYSCDAVCDRETGTTLTVMTTSYYHKFKPLIQAIESAVFGPPQPGASPLPDLAAHPAPITLAEIAGTWIVTNETLRQRPTSMSTLAVHVKDGDAVRVRLPGLVVPETVAAELAFEQPDVNGIVLNVFTDISVRFTRDVEGAVVAVLTNGDAEEKLRFVREVV</sequence>
<dbReference type="PANTHER" id="PTHR43283">
    <property type="entry name" value="BETA-LACTAMASE-RELATED"/>
    <property type="match status" value="1"/>
</dbReference>
<dbReference type="InterPro" id="IPR001466">
    <property type="entry name" value="Beta-lactam-related"/>
</dbReference>
<dbReference type="InterPro" id="IPR050789">
    <property type="entry name" value="Diverse_Enzym_Activities"/>
</dbReference>
<evidence type="ECO:0000259" key="1">
    <source>
        <dbReference type="Pfam" id="PF00144"/>
    </source>
</evidence>
<feature type="domain" description="Beta-lactamase-related" evidence="1">
    <location>
        <begin position="63"/>
        <end position="390"/>
    </location>
</feature>
<dbReference type="SUPFAM" id="SSF56601">
    <property type="entry name" value="beta-lactamase/transpeptidase-like"/>
    <property type="match status" value="1"/>
</dbReference>
<dbReference type="Pfam" id="PF00144">
    <property type="entry name" value="Beta-lactamase"/>
    <property type="match status" value="1"/>
</dbReference>
<proteinExistence type="predicted"/>
<dbReference type="PANTHER" id="PTHR43283:SF18">
    <property type="match status" value="1"/>
</dbReference>
<protein>
    <submittedName>
        <fullName evidence="2">Beta-lactamase/transpeptidase-like protein</fullName>
    </submittedName>
</protein>
<dbReference type="OrthoDB" id="428260at2759"/>
<accession>A0A4P9WF61</accession>